<gene>
    <name evidence="1" type="ORF">SAMN05216266_110206</name>
</gene>
<organism evidence="1 2">
    <name type="scientific">Amycolatopsis marina</name>
    <dbReference type="NCBI Taxonomy" id="490629"/>
    <lineage>
        <taxon>Bacteria</taxon>
        <taxon>Bacillati</taxon>
        <taxon>Actinomycetota</taxon>
        <taxon>Actinomycetes</taxon>
        <taxon>Pseudonocardiales</taxon>
        <taxon>Pseudonocardiaceae</taxon>
        <taxon>Amycolatopsis</taxon>
    </lineage>
</organism>
<sequence>MSDWHGREWVDLGTELLDHQIVARNEQSAGKVDDLELRTRPDGRLEVQALVVGTAALLPRIGWARVPLRWLLARFGGPDEARTIPLDQVTGVDSAVHVTDDAAGAVLSPTEQRLRQKVIRRIPGGGHASW</sequence>
<protein>
    <recommendedName>
        <fullName evidence="3">PRC-barrel domain-containing protein</fullName>
    </recommendedName>
</protein>
<accession>A0A1I1AVA0</accession>
<keyword evidence="2" id="KW-1185">Reference proteome</keyword>
<evidence type="ECO:0008006" key="3">
    <source>
        <dbReference type="Google" id="ProtNLM"/>
    </source>
</evidence>
<proteinExistence type="predicted"/>
<reference evidence="2" key="1">
    <citation type="submission" date="2016-10" db="EMBL/GenBank/DDBJ databases">
        <authorList>
            <person name="Varghese N."/>
            <person name="Submissions S."/>
        </authorList>
    </citation>
    <scope>NUCLEOTIDE SEQUENCE [LARGE SCALE GENOMIC DNA]</scope>
    <source>
        <strain evidence="2">CGMCC 4.3568</strain>
    </source>
</reference>
<evidence type="ECO:0000313" key="2">
    <source>
        <dbReference type="Proteomes" id="UP000243799"/>
    </source>
</evidence>
<dbReference type="EMBL" id="FOKG01000010">
    <property type="protein sequence ID" value="SFB41807.1"/>
    <property type="molecule type" value="Genomic_DNA"/>
</dbReference>
<dbReference type="RefSeq" id="WP_091674460.1">
    <property type="nucleotide sequence ID" value="NZ_FOKG01000010.1"/>
</dbReference>
<dbReference type="STRING" id="490629.SAMN05216266_110206"/>
<dbReference type="AlphaFoldDB" id="A0A1I1AVA0"/>
<name>A0A1I1AVA0_9PSEU</name>
<dbReference type="OrthoDB" id="9804685at2"/>
<evidence type="ECO:0000313" key="1">
    <source>
        <dbReference type="EMBL" id="SFB41807.1"/>
    </source>
</evidence>
<dbReference type="Proteomes" id="UP000243799">
    <property type="component" value="Unassembled WGS sequence"/>
</dbReference>